<dbReference type="KEGG" id="tpi:TREPR_1000"/>
<keyword evidence="1" id="KW-0732">Signal</keyword>
<dbReference type="AlphaFoldDB" id="F5YHS2"/>
<protein>
    <recommendedName>
        <fullName evidence="4">Ribosome association toxin RatA</fullName>
    </recommendedName>
</protein>
<dbReference type="EMBL" id="CP001843">
    <property type="protein sequence ID" value="AEF84846.1"/>
    <property type="molecule type" value="Genomic_DNA"/>
</dbReference>
<reference evidence="2 3" key="2">
    <citation type="journal article" date="2011" name="ISME J.">
        <title>RNA-seq reveals cooperative metabolic interactions between two termite-gut spirochete species in co-culture.</title>
        <authorList>
            <person name="Rosenthal A.Z."/>
            <person name="Matson E.G."/>
            <person name="Eldar A."/>
            <person name="Leadbetter J.R."/>
        </authorList>
    </citation>
    <scope>NUCLEOTIDE SEQUENCE [LARGE SCALE GENOMIC DNA]</scope>
    <source>
        <strain evidence="3">ATCC BAA-887 / DSM 12427 / ZAS-2</strain>
    </source>
</reference>
<sequence>MKKMLPALFLLGLSRLFAQEADIELPDQEVLEKIYNKPGIIKTEVSQEKGDDNLRWVEMYTDIHITTDIPMDKLRRTILEFNNYPRIFRRNQGVTVIWEDDSVYLDMTVGATLLGISFLTKYRVSVTELFNSPEEFVLDFSHVSDDGNVKDVYGRWYLKKIPLSAEGEQRFYVRYYASSKVIRKYPFLRMIMAMFINSESRDLMNQFLKTAGEM</sequence>
<feature type="signal peptide" evidence="1">
    <location>
        <begin position="1"/>
        <end position="18"/>
    </location>
</feature>
<dbReference type="RefSeq" id="WP_015709060.1">
    <property type="nucleotide sequence ID" value="NC_015578.1"/>
</dbReference>
<reference evidence="3" key="1">
    <citation type="submission" date="2009-12" db="EMBL/GenBank/DDBJ databases">
        <title>Complete sequence of Treponema primitia strain ZAS-2.</title>
        <authorList>
            <person name="Tetu S.G."/>
            <person name="Matson E."/>
            <person name="Ren Q."/>
            <person name="Seshadri R."/>
            <person name="Elbourne L."/>
            <person name="Hassan K.A."/>
            <person name="Durkin A."/>
            <person name="Radune D."/>
            <person name="Mohamoud Y."/>
            <person name="Shay R."/>
            <person name="Jin S."/>
            <person name="Zhang X."/>
            <person name="Lucey K."/>
            <person name="Ballor N.R."/>
            <person name="Ottesen E."/>
            <person name="Rosenthal R."/>
            <person name="Allen A."/>
            <person name="Leadbetter J.R."/>
            <person name="Paulsen I.T."/>
        </authorList>
    </citation>
    <scope>NUCLEOTIDE SEQUENCE [LARGE SCALE GENOMIC DNA]</scope>
    <source>
        <strain evidence="3">ATCC BAA-887 / DSM 12427 / ZAS-2</strain>
    </source>
</reference>
<name>F5YHS2_TREPZ</name>
<evidence type="ECO:0008006" key="4">
    <source>
        <dbReference type="Google" id="ProtNLM"/>
    </source>
</evidence>
<feature type="chain" id="PRO_5003329712" description="Ribosome association toxin RatA" evidence="1">
    <location>
        <begin position="19"/>
        <end position="214"/>
    </location>
</feature>
<dbReference type="OrthoDB" id="9825368at2"/>
<accession>F5YHS2</accession>
<dbReference type="Gene3D" id="3.30.530.20">
    <property type="match status" value="1"/>
</dbReference>
<dbReference type="InterPro" id="IPR023393">
    <property type="entry name" value="START-like_dom_sf"/>
</dbReference>
<dbReference type="SUPFAM" id="SSF55961">
    <property type="entry name" value="Bet v1-like"/>
    <property type="match status" value="1"/>
</dbReference>
<evidence type="ECO:0000256" key="1">
    <source>
        <dbReference type="SAM" id="SignalP"/>
    </source>
</evidence>
<keyword evidence="3" id="KW-1185">Reference proteome</keyword>
<dbReference type="Proteomes" id="UP000009223">
    <property type="component" value="Chromosome"/>
</dbReference>
<evidence type="ECO:0000313" key="3">
    <source>
        <dbReference type="Proteomes" id="UP000009223"/>
    </source>
</evidence>
<organism evidence="2 3">
    <name type="scientific">Treponema primitia (strain ATCC BAA-887 / DSM 12427 / ZAS-2)</name>
    <dbReference type="NCBI Taxonomy" id="545694"/>
    <lineage>
        <taxon>Bacteria</taxon>
        <taxon>Pseudomonadati</taxon>
        <taxon>Spirochaetota</taxon>
        <taxon>Spirochaetia</taxon>
        <taxon>Spirochaetales</taxon>
        <taxon>Treponemataceae</taxon>
        <taxon>Treponema</taxon>
    </lineage>
</organism>
<gene>
    <name evidence="2" type="ordered locus">TREPR_1000</name>
</gene>
<dbReference type="HOGENOM" id="CLU_1288418_0_0_12"/>
<proteinExistence type="predicted"/>
<evidence type="ECO:0000313" key="2">
    <source>
        <dbReference type="EMBL" id="AEF84846.1"/>
    </source>
</evidence>